<feature type="compositionally biased region" description="Low complexity" evidence="1">
    <location>
        <begin position="1185"/>
        <end position="1195"/>
    </location>
</feature>
<feature type="compositionally biased region" description="Low complexity" evidence="1">
    <location>
        <begin position="1246"/>
        <end position="1264"/>
    </location>
</feature>
<accession>A0AAV4FHY0</accession>
<feature type="compositionally biased region" description="Polar residues" evidence="1">
    <location>
        <begin position="208"/>
        <end position="224"/>
    </location>
</feature>
<feature type="compositionally biased region" description="Low complexity" evidence="1">
    <location>
        <begin position="887"/>
        <end position="896"/>
    </location>
</feature>
<feature type="compositionally biased region" description="Polar residues" evidence="1">
    <location>
        <begin position="525"/>
        <end position="537"/>
    </location>
</feature>
<gene>
    <name evidence="2" type="ORF">ElyMa_000382600</name>
</gene>
<feature type="compositionally biased region" description="Polar residues" evidence="1">
    <location>
        <begin position="307"/>
        <end position="327"/>
    </location>
</feature>
<evidence type="ECO:0000313" key="3">
    <source>
        <dbReference type="Proteomes" id="UP000762676"/>
    </source>
</evidence>
<feature type="compositionally biased region" description="Acidic residues" evidence="1">
    <location>
        <begin position="768"/>
        <end position="781"/>
    </location>
</feature>
<dbReference type="EMBL" id="BMAT01000753">
    <property type="protein sequence ID" value="GFR72549.1"/>
    <property type="molecule type" value="Genomic_DNA"/>
</dbReference>
<feature type="compositionally biased region" description="Polar residues" evidence="1">
    <location>
        <begin position="245"/>
        <end position="257"/>
    </location>
</feature>
<feature type="region of interest" description="Disordered" evidence="1">
    <location>
        <begin position="855"/>
        <end position="912"/>
    </location>
</feature>
<feature type="compositionally biased region" description="Basic residues" evidence="1">
    <location>
        <begin position="374"/>
        <end position="387"/>
    </location>
</feature>
<feature type="compositionally biased region" description="Polar residues" evidence="1">
    <location>
        <begin position="829"/>
        <end position="842"/>
    </location>
</feature>
<feature type="compositionally biased region" description="Polar residues" evidence="1">
    <location>
        <begin position="1322"/>
        <end position="1339"/>
    </location>
</feature>
<feature type="compositionally biased region" description="Low complexity" evidence="1">
    <location>
        <begin position="182"/>
        <end position="207"/>
    </location>
</feature>
<feature type="compositionally biased region" description="Basic and acidic residues" evidence="1">
    <location>
        <begin position="451"/>
        <end position="460"/>
    </location>
</feature>
<feature type="region of interest" description="Disordered" evidence="1">
    <location>
        <begin position="82"/>
        <end position="116"/>
    </location>
</feature>
<name>A0AAV4FHY0_9GAST</name>
<protein>
    <submittedName>
        <fullName evidence="2">Uncharacterized protein</fullName>
    </submittedName>
</protein>
<feature type="compositionally biased region" description="Basic and acidic residues" evidence="1">
    <location>
        <begin position="82"/>
        <end position="91"/>
    </location>
</feature>
<evidence type="ECO:0000313" key="2">
    <source>
        <dbReference type="EMBL" id="GFR72549.1"/>
    </source>
</evidence>
<feature type="compositionally biased region" description="Gly residues" evidence="1">
    <location>
        <begin position="871"/>
        <end position="886"/>
    </location>
</feature>
<feature type="compositionally biased region" description="Basic and acidic residues" evidence="1">
    <location>
        <begin position="232"/>
        <end position="243"/>
    </location>
</feature>
<organism evidence="2 3">
    <name type="scientific">Elysia marginata</name>
    <dbReference type="NCBI Taxonomy" id="1093978"/>
    <lineage>
        <taxon>Eukaryota</taxon>
        <taxon>Metazoa</taxon>
        <taxon>Spiralia</taxon>
        <taxon>Lophotrochozoa</taxon>
        <taxon>Mollusca</taxon>
        <taxon>Gastropoda</taxon>
        <taxon>Heterobranchia</taxon>
        <taxon>Euthyneura</taxon>
        <taxon>Panpulmonata</taxon>
        <taxon>Sacoglossa</taxon>
        <taxon>Placobranchoidea</taxon>
        <taxon>Plakobranchidae</taxon>
        <taxon>Elysia</taxon>
    </lineage>
</organism>
<feature type="compositionally biased region" description="Polar residues" evidence="1">
    <location>
        <begin position="161"/>
        <end position="172"/>
    </location>
</feature>
<feature type="compositionally biased region" description="Polar residues" evidence="1">
    <location>
        <begin position="1209"/>
        <end position="1226"/>
    </location>
</feature>
<comment type="caution">
    <text evidence="2">The sequence shown here is derived from an EMBL/GenBank/DDBJ whole genome shotgun (WGS) entry which is preliminary data.</text>
</comment>
<reference evidence="2 3" key="1">
    <citation type="journal article" date="2021" name="Elife">
        <title>Chloroplast acquisition without the gene transfer in kleptoplastic sea slugs, Plakobranchus ocellatus.</title>
        <authorList>
            <person name="Maeda T."/>
            <person name="Takahashi S."/>
            <person name="Yoshida T."/>
            <person name="Shimamura S."/>
            <person name="Takaki Y."/>
            <person name="Nagai Y."/>
            <person name="Toyoda A."/>
            <person name="Suzuki Y."/>
            <person name="Arimoto A."/>
            <person name="Ishii H."/>
            <person name="Satoh N."/>
            <person name="Nishiyama T."/>
            <person name="Hasebe M."/>
            <person name="Maruyama T."/>
            <person name="Minagawa J."/>
            <person name="Obokata J."/>
            <person name="Shigenobu S."/>
        </authorList>
    </citation>
    <scope>NUCLEOTIDE SEQUENCE [LARGE SCALE GENOMIC DNA]</scope>
</reference>
<feature type="compositionally biased region" description="Low complexity" evidence="1">
    <location>
        <begin position="399"/>
        <end position="411"/>
    </location>
</feature>
<feature type="region of interest" description="Disordered" evidence="1">
    <location>
        <begin position="129"/>
        <end position="260"/>
    </location>
</feature>
<evidence type="ECO:0000256" key="1">
    <source>
        <dbReference type="SAM" id="MobiDB-lite"/>
    </source>
</evidence>
<sequence>MRITRSHSVGPARAPPERAYLWVPRNGCTLGEASTQSGINVGAQEHGMGSILKRSETRKKGFSARMGGNGTRVGIEAERHGVEGRGSKCDGDGGLSTVTRNEVRGHSGTYGESVRRPITAAVKSARAVSSAARDSSSSHSLGASGHRSAVTTASHRRPNDNVLSSNTGQSVIYDTHDHRSLGSETEQQQQSQQGEQPTQHQQPTSSSYNLSYAHTNHLGSSYSLQDKAVTNPKDRSDSDRGRECVTSNVASNRINAKTNEEPVRNHSCLGFSSSSAVSVQPRFNKQGSVNFYSSRYNRGSQLFSSRFHKSSLQQKPQRSGFANFSSETSHRPQTARVESSHKPGAYVISKYRRSLDTRRPVTARPESSADHSFKNRLHQQERHRHQHPTSARLISFRQRSTSPRSSASSDSKPPPAPTPNLYRQLALATPGPPLSKNVQLNTGQQRPVSEIVRRDSGHQDVAAERREALSVQRSQSSLAVLTGGARSGTLTTNITRYDSSFNSARQGNIGSPGAKHSSSDKRGITSDSLAKTASSEARGTVAGEARITTRAPSSARIYLDSRRHNESSKILDLVGRQPGFLSTLALIPSNPAVDKNQITNFEQDHPDVNKSNTDNAQSAIGHQTIEHFSIRNQTVKSIDSRSPQAKHIEIEKIDTNEDTQWHRLNGDIYRNHWPNDESDPILGKISTPQSELQENAKSFTVYGDNIIKESNLKATDASSRNQLNNQNIITSDELRVRRFSGDRQRRVAAGVVTFDLPNDEDKSSSSVDSEEELEQQDDDSNQEQTTGSEDHCKMSAPELPPIAVAGVTSGKSGNSGTGKTPREHKRKTSNNSNYSSGSRASIHQMSNAVNSKTYYNRKTTNNSNNSSSHTGPGGGGGSGGGGGGTGSISTNTSTSSKRIKKKRLPMPRNHSDSSLKNLIAQQQQQQVASFAGSSCSSSMLPNGEGMMGVGDGGAGNSRQVKYLANGSRALSWCATENSGSQLKLETLFEGQNNNHGVDSDIAAPNGVLSNNNNNNNSGSAKGMSSIMNSSIYSGRILASPLSNHMPRTESNTSINNLLSNNNNGRTSTPPIMMNNNNSINNFRNMHNHSALSGHFVEGSGRKTASVKGGGGGGATDMPPILPPRSVSVNGIRSREDIARLVALNRFGEVSVEEGAEVMVDTVDDILARGHLRRSQSENRLHGRLANGGLLNQGAGDSSAVDGTPGKLQGGNNLRQASQGKSLSRNLSVDRLDRLTARPGHKRPSRVGSYSNVNNANNNNNGSYNKQMVSKTNNNASGGGGRLRKVNSMSAMPVNNNNNNNNSYNNNNNSNNVRNNNKPGYSRSKTGHANSSPTRYNNRTGSKRYTSHRDSVMDDYDNQEDDTPPEDDESIEASARLVEWLNVVNNIDEYDTDPQHTVVEYSDEPPQTDTAVHVVYEGH</sequence>
<feature type="region of interest" description="Disordered" evidence="1">
    <location>
        <begin position="1099"/>
        <end position="1127"/>
    </location>
</feature>
<feature type="compositionally biased region" description="Low complexity" evidence="1">
    <location>
        <begin position="859"/>
        <end position="870"/>
    </location>
</feature>
<feature type="compositionally biased region" description="Polar residues" evidence="1">
    <location>
        <begin position="436"/>
        <end position="447"/>
    </location>
</feature>
<keyword evidence="3" id="KW-1185">Reference proteome</keyword>
<proteinExistence type="predicted"/>
<feature type="compositionally biased region" description="Low complexity" evidence="1">
    <location>
        <begin position="806"/>
        <end position="819"/>
    </location>
</feature>
<feature type="region of interest" description="Disordered" evidence="1">
    <location>
        <begin position="1185"/>
        <end position="1369"/>
    </location>
</feature>
<feature type="compositionally biased region" description="Low complexity" evidence="1">
    <location>
        <begin position="129"/>
        <end position="149"/>
    </location>
</feature>
<feature type="region of interest" description="Disordered" evidence="1">
    <location>
        <begin position="307"/>
        <end position="460"/>
    </location>
</feature>
<feature type="compositionally biased region" description="Low complexity" evidence="1">
    <location>
        <begin position="1293"/>
        <end position="1316"/>
    </location>
</feature>
<dbReference type="Proteomes" id="UP000762676">
    <property type="component" value="Unassembled WGS sequence"/>
</dbReference>
<feature type="compositionally biased region" description="Acidic residues" evidence="1">
    <location>
        <begin position="1352"/>
        <end position="1369"/>
    </location>
</feature>
<feature type="region of interest" description="Disordered" evidence="1">
    <location>
        <begin position="750"/>
        <end position="842"/>
    </location>
</feature>
<feature type="compositionally biased region" description="Polar residues" evidence="1">
    <location>
        <begin position="1265"/>
        <end position="1275"/>
    </location>
</feature>
<feature type="region of interest" description="Disordered" evidence="1">
    <location>
        <begin position="502"/>
        <end position="545"/>
    </location>
</feature>